<evidence type="ECO:0000259" key="2">
    <source>
        <dbReference type="Pfam" id="PF12697"/>
    </source>
</evidence>
<feature type="domain" description="AB hydrolase-1" evidence="2">
    <location>
        <begin position="196"/>
        <end position="452"/>
    </location>
</feature>
<name>A0A830HV69_9CHLO</name>
<protein>
    <recommendedName>
        <fullName evidence="2">AB hydrolase-1 domain-containing protein</fullName>
    </recommendedName>
</protein>
<dbReference type="Proteomes" id="UP000660262">
    <property type="component" value="Unassembled WGS sequence"/>
</dbReference>
<keyword evidence="4" id="KW-1185">Reference proteome</keyword>
<evidence type="ECO:0000256" key="1">
    <source>
        <dbReference type="SAM" id="MobiDB-lite"/>
    </source>
</evidence>
<accession>A0A830HV69</accession>
<dbReference type="OrthoDB" id="565370at2759"/>
<dbReference type="InterPro" id="IPR050228">
    <property type="entry name" value="Carboxylesterase_BioH"/>
</dbReference>
<dbReference type="InterPro" id="IPR000073">
    <property type="entry name" value="AB_hydrolase_1"/>
</dbReference>
<dbReference type="InterPro" id="IPR029058">
    <property type="entry name" value="AB_hydrolase_fold"/>
</dbReference>
<dbReference type="Pfam" id="PF12697">
    <property type="entry name" value="Abhydrolase_6"/>
    <property type="match status" value="1"/>
</dbReference>
<gene>
    <name evidence="3" type="ORF">PPROV_000808700</name>
</gene>
<feature type="region of interest" description="Disordered" evidence="1">
    <location>
        <begin position="1"/>
        <end position="83"/>
    </location>
</feature>
<reference evidence="3" key="1">
    <citation type="submission" date="2020-10" db="EMBL/GenBank/DDBJ databases">
        <title>Unveiling of a novel bifunctional photoreceptor, Dualchrome1, isolated from a cosmopolitan green alga.</title>
        <authorList>
            <person name="Suzuki S."/>
            <person name="Kawachi M."/>
        </authorList>
    </citation>
    <scope>NUCLEOTIDE SEQUENCE</scope>
    <source>
        <strain evidence="3">NIES 2893</strain>
    </source>
</reference>
<evidence type="ECO:0000313" key="4">
    <source>
        <dbReference type="Proteomes" id="UP000660262"/>
    </source>
</evidence>
<dbReference type="AlphaFoldDB" id="A0A830HV69"/>
<dbReference type="PANTHER" id="PTHR43194:SF2">
    <property type="entry name" value="PEROXISOMAL MEMBRANE PROTEIN LPX1"/>
    <property type="match status" value="1"/>
</dbReference>
<sequence>MSTPSPSPSPSPGDHVRDRGTSHTNTSNTDVGGPSSSGGSGSGGSAGSTIVSDSQLRPFKSIFPQRKRRTTKGTPNAPNTSLKEDLGLVSLRFHVSIPTSRNSARSSSLSIAHIIAEKYVPGACLPPSDIVLNTNLSRGAADDIAFANNETSLCDQMQYTPPSKPTQTEQLDLPDAGVHVKYGIRDGRDGAAGATILMLHGAGTTHRAFDSIAARLSVRARCRIVCPDLRGHGGSATPLDDETAYDPRKIVDDLAALVLALDLYTSPLLVVGHAKLGGDAALGLAAKMPRLVGALFLLEYAADGIPRDVATFVPTQAAIFPNHRAAFDTLGSDALQWRFRTRAAGAGEVPSRTRPAKGILRQTLASVRDAGAGAVEIAMDPRFFYRGLDRDGVIRLLESLPESIALCCCIGAESAYTSDTCARKTLMAASQVRRKKLEILPKCGHLALFDDALPVYTALKSFLAKSWRSLVVDAGRAAERAPERLGLRDLEQFESMEAARKALGPRRLPTLEEIEAAYALISADDEAPDDDEEEEARTRLTALAQNDAEYFGFVG</sequence>
<dbReference type="EMBL" id="BNJQ01000024">
    <property type="protein sequence ID" value="GHP09351.1"/>
    <property type="molecule type" value="Genomic_DNA"/>
</dbReference>
<feature type="compositionally biased region" description="Polar residues" evidence="1">
    <location>
        <begin position="72"/>
        <end position="81"/>
    </location>
</feature>
<feature type="compositionally biased region" description="Gly residues" evidence="1">
    <location>
        <begin position="35"/>
        <end position="46"/>
    </location>
</feature>
<evidence type="ECO:0000313" key="3">
    <source>
        <dbReference type="EMBL" id="GHP09351.1"/>
    </source>
</evidence>
<organism evidence="3 4">
    <name type="scientific">Pycnococcus provasolii</name>
    <dbReference type="NCBI Taxonomy" id="41880"/>
    <lineage>
        <taxon>Eukaryota</taxon>
        <taxon>Viridiplantae</taxon>
        <taxon>Chlorophyta</taxon>
        <taxon>Pseudoscourfieldiophyceae</taxon>
        <taxon>Pseudoscourfieldiales</taxon>
        <taxon>Pycnococcaceae</taxon>
        <taxon>Pycnococcus</taxon>
    </lineage>
</organism>
<comment type="caution">
    <text evidence="3">The sequence shown here is derived from an EMBL/GenBank/DDBJ whole genome shotgun (WGS) entry which is preliminary data.</text>
</comment>
<dbReference type="PANTHER" id="PTHR43194">
    <property type="entry name" value="HYDROLASE ALPHA/BETA FOLD FAMILY"/>
    <property type="match status" value="1"/>
</dbReference>
<feature type="compositionally biased region" description="Pro residues" evidence="1">
    <location>
        <begin position="1"/>
        <end position="11"/>
    </location>
</feature>
<dbReference type="SUPFAM" id="SSF53474">
    <property type="entry name" value="alpha/beta-Hydrolases"/>
    <property type="match status" value="1"/>
</dbReference>
<proteinExistence type="predicted"/>
<dbReference type="Gene3D" id="3.40.50.1820">
    <property type="entry name" value="alpha/beta hydrolase"/>
    <property type="match status" value="1"/>
</dbReference>